<protein>
    <recommendedName>
        <fullName evidence="2">Protein RecA</fullName>
    </recommendedName>
</protein>
<keyword evidence="4" id="KW-0067">ATP-binding</keyword>
<evidence type="ECO:0000313" key="7">
    <source>
        <dbReference type="EMBL" id="VGL97448.1"/>
    </source>
</evidence>
<dbReference type="InterPro" id="IPR049428">
    <property type="entry name" value="RecA-like_N"/>
</dbReference>
<dbReference type="RefSeq" id="WP_048255570.1">
    <property type="nucleotide sequence ID" value="NZ_AP024176.1"/>
</dbReference>
<keyword evidence="3" id="KW-0547">Nucleotide-binding</keyword>
<evidence type="ECO:0000256" key="4">
    <source>
        <dbReference type="ARBA" id="ARBA00022840"/>
    </source>
</evidence>
<proteinExistence type="inferred from homology"/>
<dbReference type="PROSITE" id="PS50163">
    <property type="entry name" value="RECA_3"/>
    <property type="match status" value="1"/>
</dbReference>
<organism evidence="7">
    <name type="scientific">Klebsiella pneumoniae</name>
    <dbReference type="NCBI Taxonomy" id="573"/>
    <lineage>
        <taxon>Bacteria</taxon>
        <taxon>Pseudomonadati</taxon>
        <taxon>Pseudomonadota</taxon>
        <taxon>Gammaproteobacteria</taxon>
        <taxon>Enterobacterales</taxon>
        <taxon>Enterobacteriaceae</taxon>
        <taxon>Klebsiella/Raoultella group</taxon>
        <taxon>Klebsiella</taxon>
        <taxon>Klebsiella pneumoniae complex</taxon>
    </lineage>
</organism>
<dbReference type="GO" id="GO:0008094">
    <property type="term" value="F:ATP-dependent activity, acting on DNA"/>
    <property type="evidence" value="ECO:0007669"/>
    <property type="project" value="InterPro"/>
</dbReference>
<dbReference type="Pfam" id="PF00154">
    <property type="entry name" value="RecA_N"/>
    <property type="match status" value="1"/>
</dbReference>
<evidence type="ECO:0000256" key="1">
    <source>
        <dbReference type="ARBA" id="ARBA00009391"/>
    </source>
</evidence>
<accession>A0A486R789</accession>
<dbReference type="InterPro" id="IPR027417">
    <property type="entry name" value="P-loop_NTPase"/>
</dbReference>
<dbReference type="SUPFAM" id="SSF52540">
    <property type="entry name" value="P-loop containing nucleoside triphosphate hydrolases"/>
    <property type="match status" value="1"/>
</dbReference>
<evidence type="ECO:0000256" key="5">
    <source>
        <dbReference type="ARBA" id="ARBA00023172"/>
    </source>
</evidence>
<dbReference type="PRINTS" id="PR00142">
    <property type="entry name" value="RECA"/>
</dbReference>
<sequence length="355" mass="39031">MKKSPLAVAMKKRIGGNDEIQKVEQWLDTGFPPLNEAVSGDLEGGLPCGRIVEIFGPPSAGKTFLATRAMIAAQKVGGIAVFLDHENSFDVGLAEVMGLQSDEDEGNWVYKQPDTFEDAIDLTGQILSLVRKESLIPAEAPIVIVYDSLASMVPRQKFEKFEKMADGTAKEKDELNMNDNTALARATSANLPTLAKWAQKYNACLIFLNQVRTKMGVMFGDPTTSPGGDSPKFYASVRIKLGGGQLKEGGDRVGQLVKAECVKNKVAPPFQKCEWNFYFDPSRGLDVVESLVEYMLDKGYIPKTSTGRIEIGDKKYTKSQIVDMYREKDLSEIVKAIKSIQAKMKSKDELEPADA</sequence>
<comment type="similarity">
    <text evidence="1">Belongs to the RecA family.</text>
</comment>
<dbReference type="AlphaFoldDB" id="A0A486R789"/>
<dbReference type="Gene3D" id="3.40.50.300">
    <property type="entry name" value="P-loop containing nucleotide triphosphate hydrolases"/>
    <property type="match status" value="1"/>
</dbReference>
<dbReference type="EMBL" id="CAAHCP010000035">
    <property type="protein sequence ID" value="VGL97448.1"/>
    <property type="molecule type" value="Genomic_DNA"/>
</dbReference>
<dbReference type="GO" id="GO:0003697">
    <property type="term" value="F:single-stranded DNA binding"/>
    <property type="evidence" value="ECO:0007669"/>
    <property type="project" value="InterPro"/>
</dbReference>
<dbReference type="InterPro" id="IPR020587">
    <property type="entry name" value="RecA_monomer-monomer_interface"/>
</dbReference>
<evidence type="ECO:0000259" key="6">
    <source>
        <dbReference type="PROSITE" id="PS50163"/>
    </source>
</evidence>
<evidence type="ECO:0000256" key="3">
    <source>
        <dbReference type="ARBA" id="ARBA00022741"/>
    </source>
</evidence>
<reference evidence="7" key="1">
    <citation type="submission" date="2019-03" db="EMBL/GenBank/DDBJ databases">
        <authorList>
            <consortium name="Pathogen Informatics"/>
        </authorList>
    </citation>
    <scope>NUCLEOTIDE SEQUENCE</scope>
    <source>
        <strain evidence="7">5012STDY7626444</strain>
    </source>
</reference>
<dbReference type="GO" id="GO:0006310">
    <property type="term" value="P:DNA recombination"/>
    <property type="evidence" value="ECO:0007669"/>
    <property type="project" value="UniProtKB-KW"/>
</dbReference>
<dbReference type="InterPro" id="IPR013765">
    <property type="entry name" value="DNA_recomb/repair_RecA"/>
</dbReference>
<dbReference type="GO" id="GO:0005524">
    <property type="term" value="F:ATP binding"/>
    <property type="evidence" value="ECO:0007669"/>
    <property type="project" value="UniProtKB-KW"/>
</dbReference>
<dbReference type="PANTHER" id="PTHR45900:SF1">
    <property type="entry name" value="MITOCHONDRIAL DNA REPAIR PROTEIN RECA HOMOLOG-RELATED"/>
    <property type="match status" value="1"/>
</dbReference>
<evidence type="ECO:0000256" key="2">
    <source>
        <dbReference type="ARBA" id="ARBA00015553"/>
    </source>
</evidence>
<keyword evidence="5" id="KW-0233">DNA recombination</keyword>
<name>A0A486R789_KLEPN</name>
<feature type="domain" description="RecA family profile 2" evidence="6">
    <location>
        <begin position="216"/>
        <end position="286"/>
    </location>
</feature>
<dbReference type="GO" id="GO:0005829">
    <property type="term" value="C:cytosol"/>
    <property type="evidence" value="ECO:0007669"/>
    <property type="project" value="TreeGrafter"/>
</dbReference>
<dbReference type="PANTHER" id="PTHR45900">
    <property type="entry name" value="RECA"/>
    <property type="match status" value="1"/>
</dbReference>
<gene>
    <name evidence="7" type="primary">recA_2</name>
    <name evidence="7" type="ORF">SAMEA4873646_05310</name>
</gene>
<dbReference type="GO" id="GO:0006281">
    <property type="term" value="P:DNA repair"/>
    <property type="evidence" value="ECO:0007669"/>
    <property type="project" value="InterPro"/>
</dbReference>